<protein>
    <recommendedName>
        <fullName evidence="2">MIT domain-containing protein</fullName>
    </recommendedName>
</protein>
<dbReference type="InterPro" id="IPR007330">
    <property type="entry name" value="MIT_dom"/>
</dbReference>
<feature type="compositionally biased region" description="Polar residues" evidence="1">
    <location>
        <begin position="954"/>
        <end position="963"/>
    </location>
</feature>
<dbReference type="Proteomes" id="UP000000561">
    <property type="component" value="Chromosome 1"/>
</dbReference>
<feature type="compositionally biased region" description="Polar residues" evidence="1">
    <location>
        <begin position="188"/>
        <end position="197"/>
    </location>
</feature>
<dbReference type="InterPro" id="IPR036181">
    <property type="entry name" value="MIT_dom_sf"/>
</dbReference>
<feature type="compositionally biased region" description="Polar residues" evidence="1">
    <location>
        <begin position="453"/>
        <end position="462"/>
    </location>
</feature>
<dbReference type="RefSeq" id="XP_011386251.1">
    <property type="nucleotide sequence ID" value="XM_011387949.1"/>
</dbReference>
<dbReference type="OrthoDB" id="2245455at2759"/>
<dbReference type="eggNOG" id="ENOG502QZS0">
    <property type="taxonomic scope" value="Eukaryota"/>
</dbReference>
<feature type="compositionally biased region" description="Low complexity" evidence="1">
    <location>
        <begin position="102"/>
        <end position="164"/>
    </location>
</feature>
<feature type="region of interest" description="Disordered" evidence="1">
    <location>
        <begin position="1"/>
        <end position="168"/>
    </location>
</feature>
<feature type="compositionally biased region" description="Polar residues" evidence="1">
    <location>
        <begin position="1024"/>
        <end position="1034"/>
    </location>
</feature>
<sequence>MAQPSSSSMPRAGRDTSFLSFNDAPDLPALPQPANSFAAPSLSTNASTSWHHGPASLDSQIPVKPSSSSRASPSKPSRFLRSRPSSSQDLATAALSDAGHASTPSESPQSSPSRAGAKAASSRGSRLGALLARSLPSHDSAHARNASSSSTTHAHTETASSADSGFFGRRTRSKAFAASVDVHPASQPGASASIDTTQTLVATHSSQDATRSVSALGMLDYRPDPSNSDANSLMRDTTVSKRRLARPSSQQNLLDSFAASSHTDSILRASSSSSSSSSTAAPQQFRGGRLGRLAYKKDDSIAFIAQSRNASHRMTAGTRSSSLQGTDYAHQQPDERFQPSVHGTTRGLGIDDVAAPHTSTSSTRRYQDADHSVESDNAVGVASSRFDPPATASSSNASSRAPSAAGSHAANYHNRFSRQGLSQELAMDPSRESDSQPTQPSNETAASAAHSARTSCERSSASPRGILSDSAIAALGAMPGASASSLLNTNGAPLSSKNILTIALQKAQNAVQLDSANNVPEAIAAYKQAVRLLEEVMERIAPRNGKRSRPSREEERRRLRVIHDTYADRIRLLSMIYSPEPDGHDETTDTSFSSNQQLASTKPDWLDRVRVHSQEDPAEITPRTKDDLLDANMQRSPRDDTQSFLSLTPVGTAFAATSPPPNVNAAPLTRSQHPFPGSPPMPNAPLSPLSPASNTSPRRPVGEFARPGSRESHRSHASVSLSIADEQEAQGYRLPPPVIAEETSRVSVDDPVPSAADRMASSSPKKEALRDASTRVREEDALTQQHGRSDSDSSYKSSTTTSRLKASNLPPRVFGLDDEVRTPSTPYFDAPAEATRVVPLADRASSVVSPAGSFVRQRNVSMTSVPRIPLELAAAAAERPVEKPVKMNLAQRARALSFKGPLLRQKASMPSLGVSKKEDAANENGAAVPAIPTGRPGSADSISVEPQADHNTPLDVQTNSTITIRPGSNRPRASTASALVSASTSAGTISQRRKNSQVGERVMQGLSDELEELSLMEDVDAKSMSRQRSTSQPGSRRPSIPTAFVSANASASGGALPATLGGGANGHHLPPPVPDLARTLSALELKRVVDTHAAGKVGGADASFSTTNVGDISISTLAMPLPKPLLVDGLAGADKRDDMATDGLLITDIFPSGLPSLAAGAPSYASGIHTGRALSASIRVAAHPLLRPFCVMDQLRLSIVSGAQITERLYVSRDMWRQAGVKLVSVETKVRAIEVLLSALETVEKVGEALLMPLGSGAGLETSNASRFVKCLDEWEVVLVEVQGNLCKKLPFLEAAGREALVGAKSKFTSGFGSRFTRGLDRMTGGAGQAKTLDSSSMGVYVDALVKLFAKAGVLETHLRWLLVADGSVEALANATVATRTNADQPLASPTSAIGQAHTNRTAYSALPSTLRSSILAKLAKSGVFFNNIVLAWVLNDLALLVHRAVSPKTPRPSSAWFD</sequence>
<feature type="region of interest" description="Disordered" evidence="1">
    <location>
        <begin position="178"/>
        <end position="197"/>
    </location>
</feature>
<feature type="compositionally biased region" description="Basic and acidic residues" evidence="1">
    <location>
        <begin position="365"/>
        <end position="374"/>
    </location>
</feature>
<gene>
    <name evidence="3" type="ORF">UMAG_00360</name>
</gene>
<reference evidence="3 4" key="1">
    <citation type="journal article" date="2006" name="Nature">
        <title>Insights from the genome of the biotrophic fungal plant pathogen Ustilago maydis.</title>
        <authorList>
            <person name="Kamper J."/>
            <person name="Kahmann R."/>
            <person name="Bolker M."/>
            <person name="Ma L.J."/>
            <person name="Brefort T."/>
            <person name="Saville B.J."/>
            <person name="Banuett F."/>
            <person name="Kronstad J.W."/>
            <person name="Gold S.E."/>
            <person name="Muller O."/>
            <person name="Perlin M.H."/>
            <person name="Wosten H.A."/>
            <person name="de Vries R."/>
            <person name="Ruiz-Herrera J."/>
            <person name="Reynaga-Pena C.G."/>
            <person name="Snetselaar K."/>
            <person name="McCann M."/>
            <person name="Perez-Martin J."/>
            <person name="Feldbrugge M."/>
            <person name="Basse C.W."/>
            <person name="Steinberg G."/>
            <person name="Ibeas J.I."/>
            <person name="Holloman W."/>
            <person name="Guzman P."/>
            <person name="Farman M."/>
            <person name="Stajich J.E."/>
            <person name="Sentandreu R."/>
            <person name="Gonzalez-Prieto J.M."/>
            <person name="Kennell J.C."/>
            <person name="Molina L."/>
            <person name="Schirawski J."/>
            <person name="Mendoza-Mendoza A."/>
            <person name="Greilinger D."/>
            <person name="Munch K."/>
            <person name="Rossel N."/>
            <person name="Scherer M."/>
            <person name="Vranes M."/>
            <person name="Ladendorf O."/>
            <person name="Vincon V."/>
            <person name="Fuchs U."/>
            <person name="Sandrock B."/>
            <person name="Meng S."/>
            <person name="Ho E.C."/>
            <person name="Cahill M.J."/>
            <person name="Boyce K.J."/>
            <person name="Klose J."/>
            <person name="Klosterman S.J."/>
            <person name="Deelstra H.J."/>
            <person name="Ortiz-Castellanos L."/>
            <person name="Li W."/>
            <person name="Sanchez-Alonso P."/>
            <person name="Schreier P.H."/>
            <person name="Hauser-Hahn I."/>
            <person name="Vaupel M."/>
            <person name="Koopmann E."/>
            <person name="Friedrich G."/>
            <person name="Voss H."/>
            <person name="Schluter T."/>
            <person name="Margolis J."/>
            <person name="Platt D."/>
            <person name="Swimmer C."/>
            <person name="Gnirke A."/>
            <person name="Chen F."/>
            <person name="Vysotskaia V."/>
            <person name="Mannhaupt G."/>
            <person name="Guldener U."/>
            <person name="Munsterkotter M."/>
            <person name="Haase D."/>
            <person name="Oesterheld M."/>
            <person name="Mewes H.W."/>
            <person name="Mauceli E.W."/>
            <person name="DeCaprio D."/>
            <person name="Wade C.M."/>
            <person name="Butler J."/>
            <person name="Young S."/>
            <person name="Jaffe D.B."/>
            <person name="Calvo S."/>
            <person name="Nusbaum C."/>
            <person name="Galagan J."/>
            <person name="Birren B.W."/>
        </authorList>
    </citation>
    <scope>NUCLEOTIDE SEQUENCE [LARGE SCALE GENOMIC DNA]</scope>
    <source>
        <strain evidence="4">DSM 14603 / FGSC 9021 / UM521</strain>
    </source>
</reference>
<dbReference type="OMA" id="PNANYMG"/>
<dbReference type="Pfam" id="PF04212">
    <property type="entry name" value="MIT"/>
    <property type="match status" value="1"/>
</dbReference>
<feature type="domain" description="MIT" evidence="2">
    <location>
        <begin position="503"/>
        <end position="569"/>
    </location>
</feature>
<feature type="region of interest" description="Disordered" evidence="1">
    <location>
        <begin position="309"/>
        <end position="463"/>
    </location>
</feature>
<dbReference type="PANTHER" id="PTHR37327:SF1">
    <property type="entry name" value="MICROTUBULE INTERACTING AND TRANSPORT DOMAIN-CONTAINING PROTEIN"/>
    <property type="match status" value="1"/>
</dbReference>
<feature type="compositionally biased region" description="Basic and acidic residues" evidence="1">
    <location>
        <begin position="764"/>
        <end position="780"/>
    </location>
</feature>
<evidence type="ECO:0000256" key="1">
    <source>
        <dbReference type="SAM" id="MobiDB-lite"/>
    </source>
</evidence>
<feature type="region of interest" description="Disordered" evidence="1">
    <location>
        <begin position="579"/>
        <end position="720"/>
    </location>
</feature>
<dbReference type="PANTHER" id="PTHR37327">
    <property type="entry name" value="CHROMOSOME 1, WHOLE GENOME SHOTGUN SEQUENCE"/>
    <property type="match status" value="1"/>
</dbReference>
<proteinExistence type="predicted"/>
<feature type="compositionally biased region" description="Low complexity" evidence="1">
    <location>
        <begin position="390"/>
        <end position="410"/>
    </location>
</feature>
<evidence type="ECO:0000313" key="3">
    <source>
        <dbReference type="EMBL" id="KIS71933.1"/>
    </source>
</evidence>
<feature type="compositionally biased region" description="Polar residues" evidence="1">
    <location>
        <begin position="225"/>
        <end position="237"/>
    </location>
</feature>
<feature type="compositionally biased region" description="Low complexity" evidence="1">
    <location>
        <begin position="973"/>
        <end position="986"/>
    </location>
</feature>
<feature type="compositionally biased region" description="Low complexity" evidence="1">
    <location>
        <begin position="64"/>
        <end position="87"/>
    </location>
</feature>
<feature type="compositionally biased region" description="Polar residues" evidence="1">
    <location>
        <begin position="589"/>
        <end position="600"/>
    </location>
</feature>
<organism evidence="3 4">
    <name type="scientific">Mycosarcoma maydis</name>
    <name type="common">Corn smut fungus</name>
    <name type="synonym">Ustilago maydis</name>
    <dbReference type="NCBI Taxonomy" id="5270"/>
    <lineage>
        <taxon>Eukaryota</taxon>
        <taxon>Fungi</taxon>
        <taxon>Dikarya</taxon>
        <taxon>Basidiomycota</taxon>
        <taxon>Ustilaginomycotina</taxon>
        <taxon>Ustilaginomycetes</taxon>
        <taxon>Ustilaginales</taxon>
        <taxon>Ustilaginaceae</taxon>
        <taxon>Mycosarcoma</taxon>
    </lineage>
</organism>
<feature type="compositionally biased region" description="Polar residues" evidence="1">
    <location>
        <begin position="41"/>
        <end position="50"/>
    </location>
</feature>
<feature type="compositionally biased region" description="Polar residues" evidence="1">
    <location>
        <begin position="435"/>
        <end position="444"/>
    </location>
</feature>
<dbReference type="EMBL" id="CM003140">
    <property type="protein sequence ID" value="KIS71933.1"/>
    <property type="molecule type" value="Genomic_DNA"/>
</dbReference>
<evidence type="ECO:0000259" key="2">
    <source>
        <dbReference type="Pfam" id="PF04212"/>
    </source>
</evidence>
<feature type="region of interest" description="Disordered" evidence="1">
    <location>
        <begin position="218"/>
        <end position="252"/>
    </location>
</feature>
<dbReference type="GeneID" id="23561684"/>
<feature type="region of interest" description="Disordered" evidence="1">
    <location>
        <begin position="1017"/>
        <end position="1041"/>
    </location>
</feature>
<feature type="compositionally biased region" description="Low complexity" evidence="1">
    <location>
        <begin position="686"/>
        <end position="697"/>
    </location>
</feature>
<feature type="region of interest" description="Disordered" evidence="1">
    <location>
        <begin position="736"/>
        <end position="817"/>
    </location>
</feature>
<dbReference type="VEuPathDB" id="FungiDB:UMAG_00360"/>
<keyword evidence="4" id="KW-1185">Reference proteome</keyword>
<dbReference type="InParanoid" id="A0A0D1D0C9"/>
<feature type="compositionally biased region" description="Pro residues" evidence="1">
    <location>
        <begin position="676"/>
        <end position="685"/>
    </location>
</feature>
<evidence type="ECO:0000313" key="4">
    <source>
        <dbReference type="Proteomes" id="UP000000561"/>
    </source>
</evidence>
<feature type="region of interest" description="Disordered" evidence="1">
    <location>
        <begin position="1056"/>
        <end position="1075"/>
    </location>
</feature>
<feature type="compositionally biased region" description="Low complexity" evidence="1">
    <location>
        <begin position="23"/>
        <end position="34"/>
    </location>
</feature>
<name>A0A0D1D0C9_MYCMD</name>
<feature type="compositionally biased region" description="Basic and acidic residues" evidence="1">
    <location>
        <begin position="604"/>
        <end position="615"/>
    </location>
</feature>
<dbReference type="SUPFAM" id="SSF116846">
    <property type="entry name" value="MIT domain"/>
    <property type="match status" value="1"/>
</dbReference>
<dbReference type="KEGG" id="uma:UMAG_00360"/>
<feature type="region of interest" description="Disordered" evidence="1">
    <location>
        <begin position="911"/>
        <end position="1000"/>
    </location>
</feature>
<dbReference type="Gene3D" id="1.20.58.80">
    <property type="entry name" value="Phosphotransferase system, lactose/cellobiose-type IIA subunit"/>
    <property type="match status" value="1"/>
</dbReference>
<accession>A0A0D1D0C9</accession>